<evidence type="ECO:0000256" key="3">
    <source>
        <dbReference type="ARBA" id="ARBA00062323"/>
    </source>
</evidence>
<dbReference type="RefSeq" id="WP_055213506.1">
    <property type="nucleotide sequence ID" value="NZ_CYXO01000002.1"/>
</dbReference>
<dbReference type="EMBL" id="CYXO01000002">
    <property type="protein sequence ID" value="CUM76888.1"/>
    <property type="molecule type" value="Genomic_DNA"/>
</dbReference>
<dbReference type="Pfam" id="PF13614">
    <property type="entry name" value="AAA_31"/>
    <property type="match status" value="1"/>
</dbReference>
<dbReference type="PANTHER" id="PTHR13696">
    <property type="entry name" value="P-LOOP CONTAINING NUCLEOSIDE TRIPHOSPHATE HYDROLASE"/>
    <property type="match status" value="1"/>
</dbReference>
<dbReference type="OrthoDB" id="9815116at2"/>
<dbReference type="AlphaFoldDB" id="A0A173RHY3"/>
<name>A0A173RHY3_9FIRM</name>
<evidence type="ECO:0000313" key="7">
    <source>
        <dbReference type="Proteomes" id="UP000095597"/>
    </source>
</evidence>
<dbReference type="InterPro" id="IPR025669">
    <property type="entry name" value="AAA_dom"/>
</dbReference>
<organism evidence="6 7">
    <name type="scientific">Dorea longicatena</name>
    <dbReference type="NCBI Taxonomy" id="88431"/>
    <lineage>
        <taxon>Bacteria</taxon>
        <taxon>Bacillati</taxon>
        <taxon>Bacillota</taxon>
        <taxon>Clostridia</taxon>
        <taxon>Lachnospirales</taxon>
        <taxon>Lachnospiraceae</taxon>
        <taxon>Dorea</taxon>
    </lineage>
</organism>
<protein>
    <recommendedName>
        <fullName evidence="4">Sporulation initiation inhibitor protein Soj</fullName>
    </recommendedName>
</protein>
<evidence type="ECO:0000259" key="5">
    <source>
        <dbReference type="Pfam" id="PF13614"/>
    </source>
</evidence>
<dbReference type="SUPFAM" id="SSF52540">
    <property type="entry name" value="P-loop containing nucleoside triphosphate hydrolases"/>
    <property type="match status" value="1"/>
</dbReference>
<evidence type="ECO:0000256" key="1">
    <source>
        <dbReference type="ARBA" id="ARBA00006976"/>
    </source>
</evidence>
<dbReference type="FunFam" id="3.40.50.300:FF:000285">
    <property type="entry name" value="Sporulation initiation inhibitor Soj"/>
    <property type="match status" value="1"/>
</dbReference>
<comment type="similarity">
    <text evidence="1">Belongs to the ParA family.</text>
</comment>
<dbReference type="Proteomes" id="UP000095597">
    <property type="component" value="Unassembled WGS sequence"/>
</dbReference>
<gene>
    <name evidence="6" type="primary">soj_1</name>
    <name evidence="6" type="ORF">ERS852573_00447</name>
</gene>
<comment type="catalytic activity">
    <reaction evidence="2">
        <text>ATP + H2O = ADP + phosphate + H(+)</text>
        <dbReference type="Rhea" id="RHEA:13065"/>
        <dbReference type="ChEBI" id="CHEBI:15377"/>
        <dbReference type="ChEBI" id="CHEBI:15378"/>
        <dbReference type="ChEBI" id="CHEBI:30616"/>
        <dbReference type="ChEBI" id="CHEBI:43474"/>
        <dbReference type="ChEBI" id="CHEBI:456216"/>
    </reaction>
</comment>
<sequence>MKTIAICNHKGGVGKTALSMAFAEGLHSRGKRTLLVDLDQQMNATQQAGVKTEDEVTVYDLLTSNEYKGHDAIKSYEYGDIIPGDTYVTNAESEMTKLDTKLNMLDDALVDVDGYDYVIIDCPPQLGLVTRNALVAANEVIVPVTPNTSALKGFTNIFECVNSIKKNRHLNPNLRIAGIVVNMYDARTALSKEVMSTLPPVAEEAGTKVFKTVINKCEAVNRAQSEKVSIYEYDPKSKAVVDFNRFIDEYLEGEN</sequence>
<dbReference type="Gene3D" id="3.40.50.300">
    <property type="entry name" value="P-loop containing nucleotide triphosphate hydrolases"/>
    <property type="match status" value="1"/>
</dbReference>
<reference evidence="6 7" key="1">
    <citation type="submission" date="2015-09" db="EMBL/GenBank/DDBJ databases">
        <authorList>
            <consortium name="Pathogen Informatics"/>
        </authorList>
    </citation>
    <scope>NUCLEOTIDE SEQUENCE [LARGE SCALE GENOMIC DNA]</scope>
    <source>
        <strain evidence="6 7">2789STDY5834961</strain>
    </source>
</reference>
<dbReference type="PANTHER" id="PTHR13696:SF99">
    <property type="entry name" value="COBYRINIC ACID AC-DIAMIDE SYNTHASE"/>
    <property type="match status" value="1"/>
</dbReference>
<comment type="subunit">
    <text evidence="3">Dimerizes in the presence of ATP but not ADP; ATP-binding is required for double-stranded (ds)DNA-binding. Interacts with DnaA.</text>
</comment>
<evidence type="ECO:0000256" key="2">
    <source>
        <dbReference type="ARBA" id="ARBA00049360"/>
    </source>
</evidence>
<proteinExistence type="inferred from homology"/>
<evidence type="ECO:0000256" key="4">
    <source>
        <dbReference type="ARBA" id="ARBA00071824"/>
    </source>
</evidence>
<dbReference type="PIRSF" id="PIRSF009320">
    <property type="entry name" value="Nuc_binding_HP_1000"/>
    <property type="match status" value="1"/>
</dbReference>
<dbReference type="CDD" id="cd02042">
    <property type="entry name" value="ParAB_family"/>
    <property type="match status" value="1"/>
</dbReference>
<evidence type="ECO:0000313" key="6">
    <source>
        <dbReference type="EMBL" id="CUM76888.1"/>
    </source>
</evidence>
<dbReference type="InterPro" id="IPR027417">
    <property type="entry name" value="P-loop_NTPase"/>
</dbReference>
<dbReference type="InterPro" id="IPR050678">
    <property type="entry name" value="DNA_Partitioning_ATPase"/>
</dbReference>
<accession>A0A173RHY3</accession>
<feature type="domain" description="AAA" evidence="5">
    <location>
        <begin position="1"/>
        <end position="176"/>
    </location>
</feature>